<sequence length="124" mass="14442">MSLRFIFILTYSLQPPLSINTLHVEPFERFKLNAVLALSLPFFNFNTFITTYDFHRYLARCRTLSCLDVTNLVSFGNVFTFDLLNIFVLTATFHRYLARCRMLSCLDISSLVSFRQCLCALFLS</sequence>
<evidence type="ECO:0000313" key="1">
    <source>
        <dbReference type="EMBL" id="CAG9827149.1"/>
    </source>
</evidence>
<accession>A0A9N9SQ68</accession>
<name>A0A9N9SQ68_DIABA</name>
<reference evidence="1" key="1">
    <citation type="submission" date="2022-01" db="EMBL/GenBank/DDBJ databases">
        <authorList>
            <person name="King R."/>
        </authorList>
    </citation>
    <scope>NUCLEOTIDE SEQUENCE</scope>
</reference>
<organism evidence="1 2">
    <name type="scientific">Diabrotica balteata</name>
    <name type="common">Banded cucumber beetle</name>
    <dbReference type="NCBI Taxonomy" id="107213"/>
    <lineage>
        <taxon>Eukaryota</taxon>
        <taxon>Metazoa</taxon>
        <taxon>Ecdysozoa</taxon>
        <taxon>Arthropoda</taxon>
        <taxon>Hexapoda</taxon>
        <taxon>Insecta</taxon>
        <taxon>Pterygota</taxon>
        <taxon>Neoptera</taxon>
        <taxon>Endopterygota</taxon>
        <taxon>Coleoptera</taxon>
        <taxon>Polyphaga</taxon>
        <taxon>Cucujiformia</taxon>
        <taxon>Chrysomeloidea</taxon>
        <taxon>Chrysomelidae</taxon>
        <taxon>Galerucinae</taxon>
        <taxon>Diabroticina</taxon>
        <taxon>Diabroticites</taxon>
        <taxon>Diabrotica</taxon>
    </lineage>
</organism>
<gene>
    <name evidence="1" type="ORF">DIABBA_LOCUS1182</name>
</gene>
<proteinExistence type="predicted"/>
<keyword evidence="2" id="KW-1185">Reference proteome</keyword>
<dbReference type="Proteomes" id="UP001153709">
    <property type="component" value="Chromosome 1"/>
</dbReference>
<dbReference type="AlphaFoldDB" id="A0A9N9SQ68"/>
<dbReference type="EMBL" id="OU898276">
    <property type="protein sequence ID" value="CAG9827149.1"/>
    <property type="molecule type" value="Genomic_DNA"/>
</dbReference>
<evidence type="ECO:0000313" key="2">
    <source>
        <dbReference type="Proteomes" id="UP001153709"/>
    </source>
</evidence>
<protein>
    <submittedName>
        <fullName evidence="1">Uncharacterized protein</fullName>
    </submittedName>
</protein>